<accession>A0AAD6WXA8</accession>
<keyword evidence="3" id="KW-1185">Reference proteome</keyword>
<feature type="compositionally biased region" description="Polar residues" evidence="1">
    <location>
        <begin position="214"/>
        <end position="231"/>
    </location>
</feature>
<comment type="caution">
    <text evidence="2">The sequence shown here is derived from an EMBL/GenBank/DDBJ whole genome shotgun (WGS) entry which is preliminary data.</text>
</comment>
<dbReference type="EMBL" id="JARJCM010000133">
    <property type="protein sequence ID" value="KAJ7026766.1"/>
    <property type="molecule type" value="Genomic_DNA"/>
</dbReference>
<feature type="region of interest" description="Disordered" evidence="1">
    <location>
        <begin position="1"/>
        <end position="54"/>
    </location>
</feature>
<proteinExistence type="predicted"/>
<sequence length="374" mass="41263">MTIGEGGSGGRVRERHWSLGNRLSSSEIQDKGMSRKTSVGVKPRRRRSGSAGVEHIRTSGHSIHGGIPCEGAGAEFLVWMEATIKRRMVKMGNRNQRLSTISGGWDGGRKKEIDVQYLEEPEVICEGKLRESAPRKAREPAAIREMCALCKSLMLVEEQSEAMEVQVWGLVDKWAQRWWRFKQGPEERTCRKYPEGYITHGEWGCVHSIQNTSRPRYQQSNRSGATASSPAQKEAADEIGGASLGTSGRANPDTGAVQAKGKSRSGCPGIDGNATRRQQQQDDGKSSQLPETECLWRSSSDRDSSGDARADTSKEALRKSRTMISIIVQLRRRAKAVMKADVCCQVELYVTVGLCRSVGAVTVGVEWRQVGDER</sequence>
<gene>
    <name evidence="2" type="ORF">C8F04DRAFT_1238416</name>
</gene>
<evidence type="ECO:0000313" key="3">
    <source>
        <dbReference type="Proteomes" id="UP001218188"/>
    </source>
</evidence>
<dbReference type="AlphaFoldDB" id="A0AAD6WXA8"/>
<feature type="region of interest" description="Disordered" evidence="1">
    <location>
        <begin position="214"/>
        <end position="316"/>
    </location>
</feature>
<organism evidence="2 3">
    <name type="scientific">Mycena alexandri</name>
    <dbReference type="NCBI Taxonomy" id="1745969"/>
    <lineage>
        <taxon>Eukaryota</taxon>
        <taxon>Fungi</taxon>
        <taxon>Dikarya</taxon>
        <taxon>Basidiomycota</taxon>
        <taxon>Agaricomycotina</taxon>
        <taxon>Agaricomycetes</taxon>
        <taxon>Agaricomycetidae</taxon>
        <taxon>Agaricales</taxon>
        <taxon>Marasmiineae</taxon>
        <taxon>Mycenaceae</taxon>
        <taxon>Mycena</taxon>
    </lineage>
</organism>
<evidence type="ECO:0000256" key="1">
    <source>
        <dbReference type="SAM" id="MobiDB-lite"/>
    </source>
</evidence>
<protein>
    <submittedName>
        <fullName evidence="2">Uncharacterized protein</fullName>
    </submittedName>
</protein>
<dbReference type="Proteomes" id="UP001218188">
    <property type="component" value="Unassembled WGS sequence"/>
</dbReference>
<name>A0AAD6WXA8_9AGAR</name>
<evidence type="ECO:0000313" key="2">
    <source>
        <dbReference type="EMBL" id="KAJ7026766.1"/>
    </source>
</evidence>
<feature type="compositionally biased region" description="Basic and acidic residues" evidence="1">
    <location>
        <begin position="299"/>
        <end position="316"/>
    </location>
</feature>
<feature type="compositionally biased region" description="Gly residues" evidence="1">
    <location>
        <begin position="1"/>
        <end position="10"/>
    </location>
</feature>
<reference evidence="2" key="1">
    <citation type="submission" date="2023-03" db="EMBL/GenBank/DDBJ databases">
        <title>Massive genome expansion in bonnet fungi (Mycena s.s.) driven by repeated elements and novel gene families across ecological guilds.</title>
        <authorList>
            <consortium name="Lawrence Berkeley National Laboratory"/>
            <person name="Harder C.B."/>
            <person name="Miyauchi S."/>
            <person name="Viragh M."/>
            <person name="Kuo A."/>
            <person name="Thoen E."/>
            <person name="Andreopoulos B."/>
            <person name="Lu D."/>
            <person name="Skrede I."/>
            <person name="Drula E."/>
            <person name="Henrissat B."/>
            <person name="Morin E."/>
            <person name="Kohler A."/>
            <person name="Barry K."/>
            <person name="LaButti K."/>
            <person name="Morin E."/>
            <person name="Salamov A."/>
            <person name="Lipzen A."/>
            <person name="Mereny Z."/>
            <person name="Hegedus B."/>
            <person name="Baldrian P."/>
            <person name="Stursova M."/>
            <person name="Weitz H."/>
            <person name="Taylor A."/>
            <person name="Grigoriev I.V."/>
            <person name="Nagy L.G."/>
            <person name="Martin F."/>
            <person name="Kauserud H."/>
        </authorList>
    </citation>
    <scope>NUCLEOTIDE SEQUENCE</scope>
    <source>
        <strain evidence="2">CBHHK200</strain>
    </source>
</reference>